<dbReference type="PANTHER" id="PTHR41523:SF8">
    <property type="entry name" value="ETHYLENE RESPONSE SENSOR PROTEIN"/>
    <property type="match status" value="1"/>
</dbReference>
<reference evidence="9 10" key="1">
    <citation type="submission" date="2020-08" db="EMBL/GenBank/DDBJ databases">
        <title>Genomic Encyclopedia of Type Strains, Phase IV (KMG-IV): sequencing the most valuable type-strain genomes for metagenomic binning, comparative biology and taxonomic classification.</title>
        <authorList>
            <person name="Goeker M."/>
        </authorList>
    </citation>
    <scope>NUCLEOTIDE SEQUENCE [LARGE SCALE GENOMIC DNA]</scope>
    <source>
        <strain evidence="9 10">DSM 25620</strain>
    </source>
</reference>
<feature type="domain" description="Signal transduction histidine kinase HWE region" evidence="8">
    <location>
        <begin position="167"/>
        <end position="246"/>
    </location>
</feature>
<dbReference type="Proteomes" id="UP000531231">
    <property type="component" value="Unassembled WGS sequence"/>
</dbReference>
<name>A0A7W8EPM2_9HYPH</name>
<dbReference type="EMBL" id="JACHIL010000003">
    <property type="protein sequence ID" value="MBB5091454.1"/>
    <property type="molecule type" value="Genomic_DNA"/>
</dbReference>
<evidence type="ECO:0000313" key="9">
    <source>
        <dbReference type="EMBL" id="MBB5091454.1"/>
    </source>
</evidence>
<dbReference type="GO" id="GO:0005524">
    <property type="term" value="F:ATP binding"/>
    <property type="evidence" value="ECO:0007669"/>
    <property type="project" value="UniProtKB-KW"/>
</dbReference>
<dbReference type="SMART" id="SM00911">
    <property type="entry name" value="HWE_HK"/>
    <property type="match status" value="1"/>
</dbReference>
<protein>
    <recommendedName>
        <fullName evidence="2">histidine kinase</fullName>
        <ecNumber evidence="2">2.7.13.3</ecNumber>
    </recommendedName>
</protein>
<accession>A0A7W8EPM2</accession>
<dbReference type="EC" id="2.7.13.3" evidence="2"/>
<dbReference type="InterPro" id="IPR035965">
    <property type="entry name" value="PAS-like_dom_sf"/>
</dbReference>
<evidence type="ECO:0000256" key="4">
    <source>
        <dbReference type="ARBA" id="ARBA00022679"/>
    </source>
</evidence>
<evidence type="ECO:0000256" key="3">
    <source>
        <dbReference type="ARBA" id="ARBA00022553"/>
    </source>
</evidence>
<keyword evidence="7" id="KW-0067">ATP-binding</keyword>
<dbReference type="Gene3D" id="3.30.450.20">
    <property type="entry name" value="PAS domain"/>
    <property type="match status" value="1"/>
</dbReference>
<evidence type="ECO:0000256" key="6">
    <source>
        <dbReference type="ARBA" id="ARBA00022777"/>
    </source>
</evidence>
<dbReference type="PANTHER" id="PTHR41523">
    <property type="entry name" value="TWO-COMPONENT SYSTEM SENSOR PROTEIN"/>
    <property type="match status" value="1"/>
</dbReference>
<dbReference type="SUPFAM" id="SSF55785">
    <property type="entry name" value="PYP-like sensor domain (PAS domain)"/>
    <property type="match status" value="1"/>
</dbReference>
<dbReference type="AlphaFoldDB" id="A0A7W8EPM2"/>
<dbReference type="GO" id="GO:0004673">
    <property type="term" value="F:protein histidine kinase activity"/>
    <property type="evidence" value="ECO:0007669"/>
    <property type="project" value="UniProtKB-EC"/>
</dbReference>
<keyword evidence="10" id="KW-1185">Reference proteome</keyword>
<keyword evidence="5" id="KW-0547">Nucleotide-binding</keyword>
<gene>
    <name evidence="9" type="ORF">HNQ68_001995</name>
</gene>
<evidence type="ECO:0000259" key="8">
    <source>
        <dbReference type="SMART" id="SM00911"/>
    </source>
</evidence>
<comment type="catalytic activity">
    <reaction evidence="1">
        <text>ATP + protein L-histidine = ADP + protein N-phospho-L-histidine.</text>
        <dbReference type="EC" id="2.7.13.3"/>
    </reaction>
</comment>
<dbReference type="InterPro" id="IPR011102">
    <property type="entry name" value="Sig_transdc_His_kinase_HWE"/>
</dbReference>
<dbReference type="Pfam" id="PF07536">
    <property type="entry name" value="HWE_HK"/>
    <property type="match status" value="1"/>
</dbReference>
<keyword evidence="6 9" id="KW-0418">Kinase</keyword>
<keyword evidence="3" id="KW-0597">Phosphoprotein</keyword>
<evidence type="ECO:0000313" key="10">
    <source>
        <dbReference type="Proteomes" id="UP000531231"/>
    </source>
</evidence>
<proteinExistence type="predicted"/>
<organism evidence="9 10">
    <name type="scientific">Pseudochrobactrum saccharolyticum</name>
    <dbReference type="NCBI Taxonomy" id="354352"/>
    <lineage>
        <taxon>Bacteria</taxon>
        <taxon>Pseudomonadati</taxon>
        <taxon>Pseudomonadota</taxon>
        <taxon>Alphaproteobacteria</taxon>
        <taxon>Hyphomicrobiales</taxon>
        <taxon>Brucellaceae</taxon>
        <taxon>Pseudochrobactrum</taxon>
    </lineage>
</organism>
<keyword evidence="4" id="KW-0808">Transferase</keyword>
<comment type="caution">
    <text evidence="9">The sequence shown here is derived from an EMBL/GenBank/DDBJ whole genome shotgun (WGS) entry which is preliminary data.</text>
</comment>
<evidence type="ECO:0000256" key="5">
    <source>
        <dbReference type="ARBA" id="ARBA00022741"/>
    </source>
</evidence>
<sequence length="366" mass="40864">MNNVQYFLSEVGISADEIRAFDWSKTPLGDPEKWPVQLKTTVQLMLASRFPKAIVWGEEYTTLYNDAFRNILGAKQNCMGQSFRDIWSEAWPNIEPMILDAYQGKATFIEDFPLVINRHGYPEKCYFTFCYSPIIDETGRVLGMIDTVIEMTEKVEAVQNAVVINAELSHRIKNTFSVVQALVNQTFRKADLKEAVPVFSRRLHALAKGHEILRLGGTSNGTIEQVITSVFESLASKSKIVLEGPQILIGPKGVMSTSLLINELTTNAIKYGALSVPDGSILVNWRVSNEGDTSTLILEWRERNGPIVKVPTTKGFGSRLIKMGLMGIGASNVYYNEDGLHAVFTAPFQQIQEEGRLYSSGSRLTR</sequence>
<evidence type="ECO:0000256" key="1">
    <source>
        <dbReference type="ARBA" id="ARBA00000085"/>
    </source>
</evidence>
<dbReference type="RefSeq" id="WP_238481519.1">
    <property type="nucleotide sequence ID" value="NZ_JACHIL010000003.1"/>
</dbReference>
<evidence type="ECO:0000256" key="7">
    <source>
        <dbReference type="ARBA" id="ARBA00022840"/>
    </source>
</evidence>
<evidence type="ECO:0000256" key="2">
    <source>
        <dbReference type="ARBA" id="ARBA00012438"/>
    </source>
</evidence>